<dbReference type="InterPro" id="IPR029063">
    <property type="entry name" value="SAM-dependent_MTases_sf"/>
</dbReference>
<reference evidence="1 2" key="1">
    <citation type="journal article" date="2011" name="Mol. Biol. Evol.">
        <title>Comparative genomic analysis of fruiting body formation in Myxococcales.</title>
        <authorList>
            <person name="Huntley S."/>
            <person name="Hamann N."/>
            <person name="Wegener-Feldbrugge S."/>
            <person name="Treuner-Lange A."/>
            <person name="Kube M."/>
            <person name="Reinhardt R."/>
            <person name="Klages S."/>
            <person name="Muller R."/>
            <person name="Ronning C.M."/>
            <person name="Nierman W.C."/>
            <person name="Sogaard-Andersen L."/>
        </authorList>
    </citation>
    <scope>NUCLEOTIDE SEQUENCE [LARGE SCALE GENOMIC DNA]</scope>
    <source>
        <strain evidence="1 2">DW4/3-1</strain>
    </source>
</reference>
<dbReference type="KEGG" id="sur:STAUR_0322"/>
<dbReference type="Gene3D" id="3.40.50.150">
    <property type="entry name" value="Vaccinia Virus protein VP39"/>
    <property type="match status" value="1"/>
</dbReference>
<evidence type="ECO:0000313" key="1">
    <source>
        <dbReference type="EMBL" id="ADO68131.1"/>
    </source>
</evidence>
<dbReference type="HOGENOM" id="CLU_062591_0_0_7"/>
<proteinExistence type="predicted"/>
<dbReference type="SUPFAM" id="SSF53335">
    <property type="entry name" value="S-adenosyl-L-methionine-dependent methyltransferases"/>
    <property type="match status" value="1"/>
</dbReference>
<keyword evidence="2" id="KW-1185">Reference proteome</keyword>
<dbReference type="Proteomes" id="UP000001351">
    <property type="component" value="Chromosome"/>
</dbReference>
<dbReference type="STRING" id="378806.STAUR_0322"/>
<dbReference type="eggNOG" id="COG4122">
    <property type="taxonomic scope" value="Bacteria"/>
</dbReference>
<gene>
    <name evidence="1" type="ordered locus">STAUR_0322</name>
</gene>
<sequence>MSAAPERRTRGRTSPSRLRALDAYLLHCERPLLERQDGPWGEAAFLDVGFGEHPWTTLESARGFRELNPALRVIGVEADPARAAAAASHEGERTHFRQGGFGWAREAGQPVRLVRAMNILRQYRPEEAAAAHGELGQALLPGGLLVEGSTDGPGGITVAYLLRREAGGLRREALLFHTDFHQGFAPLLFRDWLPVDWRRRMAPGSALHAFFAAWTAAWIEARAHGANTPAESFHQGARRLSQAWPGVSEEPWLWENGYLRWQPPAGVPRPGEPIA</sequence>
<dbReference type="AlphaFoldDB" id="E3FNQ2"/>
<dbReference type="EMBL" id="CP002271">
    <property type="protein sequence ID" value="ADO68131.1"/>
    <property type="molecule type" value="Genomic_DNA"/>
</dbReference>
<dbReference type="RefSeq" id="WP_013374092.1">
    <property type="nucleotide sequence ID" value="NC_014623.1"/>
</dbReference>
<protein>
    <submittedName>
        <fullName evidence="1">Conserved uncharacterized protein</fullName>
    </submittedName>
</protein>
<dbReference type="OrthoDB" id="5498854at2"/>
<name>E3FNQ2_STIAD</name>
<organism evidence="1 2">
    <name type="scientific">Stigmatella aurantiaca (strain DW4/3-1)</name>
    <dbReference type="NCBI Taxonomy" id="378806"/>
    <lineage>
        <taxon>Bacteria</taxon>
        <taxon>Pseudomonadati</taxon>
        <taxon>Myxococcota</taxon>
        <taxon>Myxococcia</taxon>
        <taxon>Myxococcales</taxon>
        <taxon>Cystobacterineae</taxon>
        <taxon>Archangiaceae</taxon>
        <taxon>Stigmatella</taxon>
    </lineage>
</organism>
<accession>E3FNQ2</accession>
<evidence type="ECO:0000313" key="2">
    <source>
        <dbReference type="Proteomes" id="UP000001351"/>
    </source>
</evidence>